<sequence>MTIYKNITVFIKSRRKYKWNIILFLPAFIIIWDKVRKNSIEIGTDGSNLYYKCSLKNKR</sequence>
<protein>
    <submittedName>
        <fullName evidence="1">Uncharacterized protein</fullName>
    </submittedName>
</protein>
<proteinExistence type="predicted"/>
<reference evidence="1 2" key="1">
    <citation type="submission" date="2018-08" db="EMBL/GenBank/DDBJ databases">
        <title>A genome reference for cultivated species of the human gut microbiota.</title>
        <authorList>
            <person name="Zou Y."/>
            <person name="Xue W."/>
            <person name="Luo G."/>
        </authorList>
    </citation>
    <scope>NUCLEOTIDE SEQUENCE [LARGE SCALE GENOMIC DNA]</scope>
    <source>
        <strain evidence="1 2">AM16-50</strain>
    </source>
</reference>
<dbReference type="AlphaFoldDB" id="A0A414XV58"/>
<gene>
    <name evidence="1" type="ORF">DW191_09490</name>
</gene>
<organism evidence="1 2">
    <name type="scientific">Parabacteroides merdae</name>
    <dbReference type="NCBI Taxonomy" id="46503"/>
    <lineage>
        <taxon>Bacteria</taxon>
        <taxon>Pseudomonadati</taxon>
        <taxon>Bacteroidota</taxon>
        <taxon>Bacteroidia</taxon>
        <taxon>Bacteroidales</taxon>
        <taxon>Tannerellaceae</taxon>
        <taxon>Parabacteroides</taxon>
    </lineage>
</organism>
<evidence type="ECO:0000313" key="1">
    <source>
        <dbReference type="EMBL" id="RHH77774.1"/>
    </source>
</evidence>
<evidence type="ECO:0000313" key="2">
    <source>
        <dbReference type="Proteomes" id="UP000283732"/>
    </source>
</evidence>
<name>A0A414XV58_9BACT</name>
<accession>A0A414XV58</accession>
<dbReference type="EMBL" id="QRKC01000003">
    <property type="protein sequence ID" value="RHH77774.1"/>
    <property type="molecule type" value="Genomic_DNA"/>
</dbReference>
<comment type="caution">
    <text evidence="1">The sequence shown here is derived from an EMBL/GenBank/DDBJ whole genome shotgun (WGS) entry which is preliminary data.</text>
</comment>
<dbReference type="Proteomes" id="UP000283732">
    <property type="component" value="Unassembled WGS sequence"/>
</dbReference>